<dbReference type="GO" id="GO:0016787">
    <property type="term" value="F:hydrolase activity"/>
    <property type="evidence" value="ECO:0007669"/>
    <property type="project" value="UniProtKB-KW"/>
</dbReference>
<protein>
    <submittedName>
        <fullName evidence="1">Acyl-CoA thioester hydrolase</fullName>
        <ecNumber evidence="1">3.1.2.-</ecNumber>
    </submittedName>
</protein>
<dbReference type="EC" id="3.1.2.-" evidence="1"/>
<dbReference type="Gene3D" id="3.10.129.10">
    <property type="entry name" value="Hotdog Thioesterase"/>
    <property type="match status" value="1"/>
</dbReference>
<dbReference type="EMBL" id="JAANOW010000001">
    <property type="protein sequence ID" value="NIH93403.1"/>
    <property type="molecule type" value="Genomic_DNA"/>
</dbReference>
<dbReference type="CDD" id="cd00586">
    <property type="entry name" value="4HBT"/>
    <property type="match status" value="1"/>
</dbReference>
<dbReference type="SUPFAM" id="SSF54637">
    <property type="entry name" value="Thioesterase/thiol ester dehydrase-isomerase"/>
    <property type="match status" value="1"/>
</dbReference>
<dbReference type="Pfam" id="PF13279">
    <property type="entry name" value="4HBT_2"/>
    <property type="match status" value="1"/>
</dbReference>
<keyword evidence="1" id="KW-0378">Hydrolase</keyword>
<dbReference type="InterPro" id="IPR029069">
    <property type="entry name" value="HotDog_dom_sf"/>
</dbReference>
<sequence length="156" mass="16907">MNTDNATLVGDVARPHPARLSKALYPVTGLAIARYGDMDANGHLNNLALEALHESARAEFNARIFPGIYQPEARTVRLVTATNVVHFLSEVHWPVTIHTGLGIGRIGRTSFVSSTALFVGENCVGLCDTVLVLLGDDGPTPIPEQTREQLGTYLFR</sequence>
<comment type="caution">
    <text evidence="1">The sequence shown here is derived from an EMBL/GenBank/DDBJ whole genome shotgun (WGS) entry which is preliminary data.</text>
</comment>
<dbReference type="RefSeq" id="WP_167155154.1">
    <property type="nucleotide sequence ID" value="NZ_JAANOW010000001.1"/>
</dbReference>
<gene>
    <name evidence="1" type="ORF">FHU31_000359</name>
</gene>
<name>A0A7X5R4V9_9MYCO</name>
<dbReference type="Proteomes" id="UP000547444">
    <property type="component" value="Unassembled WGS sequence"/>
</dbReference>
<keyword evidence="2" id="KW-1185">Reference proteome</keyword>
<organism evidence="1 2">
    <name type="scientific">Mycolicibacterium fluoranthenivorans</name>
    <dbReference type="NCBI Taxonomy" id="258505"/>
    <lineage>
        <taxon>Bacteria</taxon>
        <taxon>Bacillati</taxon>
        <taxon>Actinomycetota</taxon>
        <taxon>Actinomycetes</taxon>
        <taxon>Mycobacteriales</taxon>
        <taxon>Mycobacteriaceae</taxon>
        <taxon>Mycolicibacterium</taxon>
    </lineage>
</organism>
<evidence type="ECO:0000313" key="2">
    <source>
        <dbReference type="Proteomes" id="UP000547444"/>
    </source>
</evidence>
<dbReference type="AlphaFoldDB" id="A0A7X5R4V9"/>
<evidence type="ECO:0000313" key="1">
    <source>
        <dbReference type="EMBL" id="NIH93403.1"/>
    </source>
</evidence>
<reference evidence="1 2" key="1">
    <citation type="submission" date="2020-03" db="EMBL/GenBank/DDBJ databases">
        <title>Sequencing the genomes of 1000 actinobacteria strains.</title>
        <authorList>
            <person name="Klenk H.-P."/>
        </authorList>
    </citation>
    <scope>NUCLEOTIDE SEQUENCE [LARGE SCALE GENOMIC DNA]</scope>
    <source>
        <strain evidence="1 2">DSM 44556</strain>
    </source>
</reference>
<accession>A0A7X5R4V9</accession>
<proteinExistence type="predicted"/>